<dbReference type="Proteomes" id="UP000315217">
    <property type="component" value="Unassembled WGS sequence"/>
</dbReference>
<feature type="transmembrane region" description="Helical" evidence="8">
    <location>
        <begin position="70"/>
        <end position="103"/>
    </location>
</feature>
<dbReference type="InterPro" id="IPR001851">
    <property type="entry name" value="ABC_transp_permease"/>
</dbReference>
<feature type="transmembrane region" description="Helical" evidence="8">
    <location>
        <begin position="32"/>
        <end position="49"/>
    </location>
</feature>
<keyword evidence="7 8" id="KW-0472">Membrane</keyword>
<name>A0A537LS10_9BACT</name>
<dbReference type="EMBL" id="VBAI01000097">
    <property type="protein sequence ID" value="TMJ10809.1"/>
    <property type="molecule type" value="Genomic_DNA"/>
</dbReference>
<evidence type="ECO:0000313" key="10">
    <source>
        <dbReference type="Proteomes" id="UP000315217"/>
    </source>
</evidence>
<evidence type="ECO:0000256" key="3">
    <source>
        <dbReference type="ARBA" id="ARBA00022475"/>
    </source>
</evidence>
<proteinExistence type="predicted"/>
<feature type="non-terminal residue" evidence="9">
    <location>
        <position position="297"/>
    </location>
</feature>
<feature type="transmembrane region" description="Helical" evidence="8">
    <location>
        <begin position="109"/>
        <end position="131"/>
    </location>
</feature>
<evidence type="ECO:0000256" key="2">
    <source>
        <dbReference type="ARBA" id="ARBA00022448"/>
    </source>
</evidence>
<evidence type="ECO:0000256" key="5">
    <source>
        <dbReference type="ARBA" id="ARBA00022692"/>
    </source>
</evidence>
<feature type="transmembrane region" description="Helical" evidence="8">
    <location>
        <begin position="138"/>
        <end position="158"/>
    </location>
</feature>
<feature type="transmembrane region" description="Helical" evidence="8">
    <location>
        <begin position="266"/>
        <end position="296"/>
    </location>
</feature>
<keyword evidence="3" id="KW-1003">Cell membrane</keyword>
<gene>
    <name evidence="9" type="ORF">E6G98_06655</name>
</gene>
<reference evidence="9 10" key="1">
    <citation type="journal article" date="2019" name="Nat. Microbiol.">
        <title>Mediterranean grassland soil C-N compound turnover is dependent on rainfall and depth, and is mediated by genomically divergent microorganisms.</title>
        <authorList>
            <person name="Diamond S."/>
            <person name="Andeer P.F."/>
            <person name="Li Z."/>
            <person name="Crits-Christoph A."/>
            <person name="Burstein D."/>
            <person name="Anantharaman K."/>
            <person name="Lane K.R."/>
            <person name="Thomas B.C."/>
            <person name="Pan C."/>
            <person name="Northen T.R."/>
            <person name="Banfield J.F."/>
        </authorList>
    </citation>
    <scope>NUCLEOTIDE SEQUENCE [LARGE SCALE GENOMIC DNA]</scope>
    <source>
        <strain evidence="9">NP_1</strain>
    </source>
</reference>
<dbReference type="PANTHER" id="PTHR32196">
    <property type="entry name" value="ABC TRANSPORTER PERMEASE PROTEIN YPHD-RELATED-RELATED"/>
    <property type="match status" value="1"/>
</dbReference>
<keyword evidence="2" id="KW-0813">Transport</keyword>
<dbReference type="AlphaFoldDB" id="A0A537LS10"/>
<protein>
    <submittedName>
        <fullName evidence="9">ABC transporter permease</fullName>
    </submittedName>
</protein>
<organism evidence="9 10">
    <name type="scientific">Candidatus Segetimicrobium genomatis</name>
    <dbReference type="NCBI Taxonomy" id="2569760"/>
    <lineage>
        <taxon>Bacteria</taxon>
        <taxon>Bacillati</taxon>
        <taxon>Candidatus Sysuimicrobiota</taxon>
        <taxon>Candidatus Sysuimicrobiia</taxon>
        <taxon>Candidatus Sysuimicrobiales</taxon>
        <taxon>Candidatus Segetimicrobiaceae</taxon>
        <taxon>Candidatus Segetimicrobium</taxon>
    </lineage>
</organism>
<evidence type="ECO:0000256" key="6">
    <source>
        <dbReference type="ARBA" id="ARBA00022989"/>
    </source>
</evidence>
<sequence>MAGGESISVTDHEVELAEPHVRKGLRLRWETIGVPVAILTLAVIFGVLNPTFTQLSNLANISRQIASTGLVAWGQTMVILTAGIDLSVGSVAALVSVVSASVVKSQGTASGILAGIGVGTLAGLVNGFFIGKIRLPPFVVTLAMMSAARGAAMTYTGGVPVFGIESQFLEYVGQQSMAGIPVSTVVAIIGFLTVFLVLTRTRFGLALYAIGGSEPAALLAGIPVTRYLVTVYAFSGFLVGISGVLLTGRMNSGQPLIGSGLELQSIAAVCIGGTSLFGGRGSVVSTAFGLILVGMLT</sequence>
<keyword evidence="6 8" id="KW-1133">Transmembrane helix</keyword>
<feature type="transmembrane region" description="Helical" evidence="8">
    <location>
        <begin position="178"/>
        <end position="198"/>
    </location>
</feature>
<evidence type="ECO:0000256" key="1">
    <source>
        <dbReference type="ARBA" id="ARBA00004651"/>
    </source>
</evidence>
<evidence type="ECO:0000256" key="4">
    <source>
        <dbReference type="ARBA" id="ARBA00022519"/>
    </source>
</evidence>
<keyword evidence="4" id="KW-0997">Cell inner membrane</keyword>
<dbReference type="GO" id="GO:0005886">
    <property type="term" value="C:plasma membrane"/>
    <property type="evidence" value="ECO:0007669"/>
    <property type="project" value="UniProtKB-SubCell"/>
</dbReference>
<comment type="subcellular location">
    <subcellularLocation>
        <location evidence="1">Cell membrane</location>
        <topology evidence="1">Multi-pass membrane protein</topology>
    </subcellularLocation>
</comment>
<comment type="caution">
    <text evidence="9">The sequence shown here is derived from an EMBL/GenBank/DDBJ whole genome shotgun (WGS) entry which is preliminary data.</text>
</comment>
<dbReference type="GO" id="GO:0022857">
    <property type="term" value="F:transmembrane transporter activity"/>
    <property type="evidence" value="ECO:0007669"/>
    <property type="project" value="InterPro"/>
</dbReference>
<evidence type="ECO:0000313" key="9">
    <source>
        <dbReference type="EMBL" id="TMJ10809.1"/>
    </source>
</evidence>
<dbReference type="PANTHER" id="PTHR32196:SF21">
    <property type="entry name" value="ABC TRANSPORTER PERMEASE PROTEIN YPHD-RELATED"/>
    <property type="match status" value="1"/>
</dbReference>
<dbReference type="CDD" id="cd06579">
    <property type="entry name" value="TM_PBP1_transp_AraH_like"/>
    <property type="match status" value="1"/>
</dbReference>
<dbReference type="Pfam" id="PF02653">
    <property type="entry name" value="BPD_transp_2"/>
    <property type="match status" value="1"/>
</dbReference>
<evidence type="ECO:0000256" key="7">
    <source>
        <dbReference type="ARBA" id="ARBA00023136"/>
    </source>
</evidence>
<feature type="transmembrane region" description="Helical" evidence="8">
    <location>
        <begin position="228"/>
        <end position="246"/>
    </location>
</feature>
<keyword evidence="5 8" id="KW-0812">Transmembrane</keyword>
<evidence type="ECO:0000256" key="8">
    <source>
        <dbReference type="SAM" id="Phobius"/>
    </source>
</evidence>
<accession>A0A537LS10</accession>